<dbReference type="Proteomes" id="UP001150603">
    <property type="component" value="Unassembled WGS sequence"/>
</dbReference>
<accession>A0ACC1J607</accession>
<reference evidence="1" key="1">
    <citation type="submission" date="2022-07" db="EMBL/GenBank/DDBJ databases">
        <title>Phylogenomic reconstructions and comparative analyses of Kickxellomycotina fungi.</title>
        <authorList>
            <person name="Reynolds N.K."/>
            <person name="Stajich J.E."/>
            <person name="Barry K."/>
            <person name="Grigoriev I.V."/>
            <person name="Crous P."/>
            <person name="Smith M.E."/>
        </authorList>
    </citation>
    <scope>NUCLEOTIDE SEQUENCE</scope>
    <source>
        <strain evidence="1">NRRL 5244</strain>
    </source>
</reference>
<keyword evidence="2" id="KW-1185">Reference proteome</keyword>
<name>A0ACC1J607_9FUNG</name>
<protein>
    <submittedName>
        <fullName evidence="1">Uncharacterized protein</fullName>
    </submittedName>
</protein>
<feature type="non-terminal residue" evidence="1">
    <location>
        <position position="328"/>
    </location>
</feature>
<evidence type="ECO:0000313" key="2">
    <source>
        <dbReference type="Proteomes" id="UP001150603"/>
    </source>
</evidence>
<dbReference type="EMBL" id="JANBPW010003059">
    <property type="protein sequence ID" value="KAJ1938783.1"/>
    <property type="molecule type" value="Genomic_DNA"/>
</dbReference>
<sequence length="328" mass="36485">MTLGSTRKRFNTILRRKERLPVSAVIDNSTRTNSASTDGSGAHTSGAGRAQMVGSATSEDIFVIRMTSWKRLVKLYETYYQTLAAAEKAAAKSLEKALAEFTVPLQGEHFFMGVEQPGVQSIVSQVRSVHGSFITQQVNVAQAVETETLAGLEQLRVEIKDNLKLYVDHIGPLYKRLRRQVRETEQSKEKLARTVDTLPKDMDAWLAQQQVRRELRVQAECENALFRGVQAEYARLSKWEAGVANRLTSLVSATANKHRAAMAANVHVTDKFLAYASGFEGARELQALEAQFGAALRRPMGLDGGSQASRYEYVYKDHEYTTVLLEGP</sequence>
<evidence type="ECO:0000313" key="1">
    <source>
        <dbReference type="EMBL" id="KAJ1938783.1"/>
    </source>
</evidence>
<organism evidence="1 2">
    <name type="scientific">Linderina macrospora</name>
    <dbReference type="NCBI Taxonomy" id="4868"/>
    <lineage>
        <taxon>Eukaryota</taxon>
        <taxon>Fungi</taxon>
        <taxon>Fungi incertae sedis</taxon>
        <taxon>Zoopagomycota</taxon>
        <taxon>Kickxellomycotina</taxon>
        <taxon>Kickxellomycetes</taxon>
        <taxon>Kickxellales</taxon>
        <taxon>Kickxellaceae</taxon>
        <taxon>Linderina</taxon>
    </lineage>
</organism>
<gene>
    <name evidence="1" type="ORF">FBU59_004336</name>
</gene>
<comment type="caution">
    <text evidence="1">The sequence shown here is derived from an EMBL/GenBank/DDBJ whole genome shotgun (WGS) entry which is preliminary data.</text>
</comment>
<proteinExistence type="predicted"/>